<sequence>MDLMASRLRRQKKGRLSLSRVKGGLLRGVRQGAPPQTTERAQIKALQQLINGGGSRGGNNGSANQGTWGCNGVSTSEQRTNHKRGEGDSPGTSLSLDASPGSFQNPGKGPEVTDRATKRKEGGLTGTGAGEE</sequence>
<accession>A0A3M0KGE7</accession>
<feature type="compositionally biased region" description="Polar residues" evidence="1">
    <location>
        <begin position="90"/>
        <end position="105"/>
    </location>
</feature>
<dbReference type="Proteomes" id="UP000269221">
    <property type="component" value="Unassembled WGS sequence"/>
</dbReference>
<organism evidence="2 3">
    <name type="scientific">Hirundo rustica rustica</name>
    <dbReference type="NCBI Taxonomy" id="333673"/>
    <lineage>
        <taxon>Eukaryota</taxon>
        <taxon>Metazoa</taxon>
        <taxon>Chordata</taxon>
        <taxon>Craniata</taxon>
        <taxon>Vertebrata</taxon>
        <taxon>Euteleostomi</taxon>
        <taxon>Archelosauria</taxon>
        <taxon>Archosauria</taxon>
        <taxon>Dinosauria</taxon>
        <taxon>Saurischia</taxon>
        <taxon>Theropoda</taxon>
        <taxon>Coelurosauria</taxon>
        <taxon>Aves</taxon>
        <taxon>Neognathae</taxon>
        <taxon>Neoaves</taxon>
        <taxon>Telluraves</taxon>
        <taxon>Australaves</taxon>
        <taxon>Passeriformes</taxon>
        <taxon>Sylvioidea</taxon>
        <taxon>Hirundinidae</taxon>
        <taxon>Hirundo</taxon>
    </lineage>
</organism>
<evidence type="ECO:0000313" key="3">
    <source>
        <dbReference type="Proteomes" id="UP000269221"/>
    </source>
</evidence>
<proteinExistence type="predicted"/>
<feature type="compositionally biased region" description="Gly residues" evidence="1">
    <location>
        <begin position="123"/>
        <end position="132"/>
    </location>
</feature>
<dbReference type="AlphaFoldDB" id="A0A3M0KGE7"/>
<protein>
    <submittedName>
        <fullName evidence="2">Uncharacterized protein</fullName>
    </submittedName>
</protein>
<feature type="region of interest" description="Disordered" evidence="1">
    <location>
        <begin position="1"/>
        <end position="132"/>
    </location>
</feature>
<comment type="caution">
    <text evidence="2">The sequence shown here is derived from an EMBL/GenBank/DDBJ whole genome shotgun (WGS) entry which is preliminary data.</text>
</comment>
<evidence type="ECO:0000256" key="1">
    <source>
        <dbReference type="SAM" id="MobiDB-lite"/>
    </source>
</evidence>
<feature type="compositionally biased region" description="Gly residues" evidence="1">
    <location>
        <begin position="51"/>
        <end position="60"/>
    </location>
</feature>
<feature type="compositionally biased region" description="Basic and acidic residues" evidence="1">
    <location>
        <begin position="111"/>
        <end position="122"/>
    </location>
</feature>
<gene>
    <name evidence="2" type="ORF">DUI87_13106</name>
</gene>
<dbReference type="EMBL" id="QRBI01000112">
    <property type="protein sequence ID" value="RMC10304.1"/>
    <property type="molecule type" value="Genomic_DNA"/>
</dbReference>
<keyword evidence="3" id="KW-1185">Reference proteome</keyword>
<evidence type="ECO:0000313" key="2">
    <source>
        <dbReference type="EMBL" id="RMC10304.1"/>
    </source>
</evidence>
<reference evidence="2 3" key="1">
    <citation type="submission" date="2018-07" db="EMBL/GenBank/DDBJ databases">
        <title>A high quality draft genome assembly of the barn swallow (H. rustica rustica).</title>
        <authorList>
            <person name="Formenti G."/>
            <person name="Chiara M."/>
            <person name="Poveda L."/>
            <person name="Francoijs K.-J."/>
            <person name="Bonisoli-Alquati A."/>
            <person name="Canova L."/>
            <person name="Gianfranceschi L."/>
            <person name="Horner D.S."/>
            <person name="Saino N."/>
        </authorList>
    </citation>
    <scope>NUCLEOTIDE SEQUENCE [LARGE SCALE GENOMIC DNA]</scope>
    <source>
        <strain evidence="2">Chelidonia</strain>
        <tissue evidence="2">Blood</tissue>
    </source>
</reference>
<name>A0A3M0KGE7_HIRRU</name>